<reference evidence="1" key="1">
    <citation type="submission" date="2021-03" db="EMBL/GenBank/DDBJ databases">
        <authorList>
            <person name="Bekaert M."/>
        </authorList>
    </citation>
    <scope>NUCLEOTIDE SEQUENCE</scope>
</reference>
<dbReference type="EMBL" id="CAJPWZ010000744">
    <property type="protein sequence ID" value="CAG2200414.1"/>
    <property type="molecule type" value="Genomic_DNA"/>
</dbReference>
<organism evidence="1 2">
    <name type="scientific">Mytilus edulis</name>
    <name type="common">Blue mussel</name>
    <dbReference type="NCBI Taxonomy" id="6550"/>
    <lineage>
        <taxon>Eukaryota</taxon>
        <taxon>Metazoa</taxon>
        <taxon>Spiralia</taxon>
        <taxon>Lophotrochozoa</taxon>
        <taxon>Mollusca</taxon>
        <taxon>Bivalvia</taxon>
        <taxon>Autobranchia</taxon>
        <taxon>Pteriomorphia</taxon>
        <taxon>Mytilida</taxon>
        <taxon>Mytiloidea</taxon>
        <taxon>Mytilidae</taxon>
        <taxon>Mytilinae</taxon>
        <taxon>Mytilus</taxon>
    </lineage>
</organism>
<evidence type="ECO:0000313" key="2">
    <source>
        <dbReference type="Proteomes" id="UP000683360"/>
    </source>
</evidence>
<evidence type="ECO:0000313" key="1">
    <source>
        <dbReference type="EMBL" id="CAG2200414.1"/>
    </source>
</evidence>
<proteinExistence type="predicted"/>
<accession>A0A8S3QUJ1</accession>
<protein>
    <submittedName>
        <fullName evidence="1">Uncharacterized protein</fullName>
    </submittedName>
</protein>
<dbReference type="AlphaFoldDB" id="A0A8S3QUJ1"/>
<gene>
    <name evidence="1" type="ORF">MEDL_15043</name>
</gene>
<comment type="caution">
    <text evidence="1">The sequence shown here is derived from an EMBL/GenBank/DDBJ whole genome shotgun (WGS) entry which is preliminary data.</text>
</comment>
<name>A0A8S3QUJ1_MYTED</name>
<sequence length="161" mass="18425">MMHISVAPGERNTVILPMAYTSILKLSRILIASCKNNKITGPSVEGFSICLSLIKAVKIKHKELVDRGQQNDISITSEIKALRELRKQMRKAKYEDRQKICSEVMDNPSMKKFYQLININRGQSKTSTTSIIKGPDWDISDLKNQAKRFFTMYGRLICTKR</sequence>
<keyword evidence="2" id="KW-1185">Reference proteome</keyword>
<dbReference type="Proteomes" id="UP000683360">
    <property type="component" value="Unassembled WGS sequence"/>
</dbReference>